<organism evidence="7 8">
    <name type="scientific">Arcanobacterium phocae</name>
    <dbReference type="NCBI Taxonomy" id="131112"/>
    <lineage>
        <taxon>Bacteria</taxon>
        <taxon>Bacillati</taxon>
        <taxon>Actinomycetota</taxon>
        <taxon>Actinomycetes</taxon>
        <taxon>Actinomycetales</taxon>
        <taxon>Actinomycetaceae</taxon>
        <taxon>Arcanobacterium</taxon>
    </lineage>
</organism>
<dbReference type="Gene3D" id="1.10.443.10">
    <property type="entry name" value="Intergrase catalytic core"/>
    <property type="match status" value="1"/>
</dbReference>
<evidence type="ECO:0000256" key="2">
    <source>
        <dbReference type="ARBA" id="ARBA00022908"/>
    </source>
</evidence>
<evidence type="ECO:0000313" key="7">
    <source>
        <dbReference type="EMBL" id="SDU78697.1"/>
    </source>
</evidence>
<keyword evidence="2" id="KW-0229">DNA integration</keyword>
<dbReference type="CDD" id="cd01189">
    <property type="entry name" value="INT_ICEBs1_C_like"/>
    <property type="match status" value="1"/>
</dbReference>
<protein>
    <submittedName>
        <fullName evidence="7">Phage integrase, N-terminal SAM-like domain</fullName>
    </submittedName>
</protein>
<dbReference type="STRING" id="131112.SAMN04489737_0579"/>
<evidence type="ECO:0000259" key="6">
    <source>
        <dbReference type="PROSITE" id="PS51898"/>
    </source>
</evidence>
<dbReference type="RefSeq" id="WP_091279691.1">
    <property type="nucleotide sequence ID" value="NZ_LT629804.1"/>
</dbReference>
<dbReference type="Pfam" id="PF00589">
    <property type="entry name" value="Phage_integrase"/>
    <property type="match status" value="1"/>
</dbReference>
<dbReference type="PROSITE" id="PS51898">
    <property type="entry name" value="TYR_RECOMBINASE"/>
    <property type="match status" value="1"/>
</dbReference>
<evidence type="ECO:0000256" key="1">
    <source>
        <dbReference type="ARBA" id="ARBA00008857"/>
    </source>
</evidence>
<dbReference type="GeneID" id="65344324"/>
<keyword evidence="8" id="KW-1185">Reference proteome</keyword>
<dbReference type="Gene3D" id="1.10.150.130">
    <property type="match status" value="1"/>
</dbReference>
<proteinExistence type="inferred from homology"/>
<dbReference type="OrthoDB" id="148546at2"/>
<sequence length="426" mass="48169">MARAQAFGDTPKTKNGKYRARYIHPNQPYKTDGKRNYINAPTTFTTKTAARSWLAQVKADIERGVWKSPEQLDRERVEAERRARAEAYTFGEYVRDSWLPTRAWKYSTRRAEEARMDNHVLPRWGNVPLKQITTLDIRQWLSVLSPGSPGARKKSYELFRSVILTAFDDELLDHNPCTRGLLGKVKAPECAKPGKGHERSQRAITWAQLEAIADEVPQYMSLLVRLSGLLGLRSGEARALTGGDCILYKDKDGVERMQISINKAISGQGENLRLDTPKTASGVRVLEVPTVLVPEMKERAQQVGLNGIMFHASTNRRAYLPESTYQINLKRAAKRVGIESFSPHDFRRTAITNMLDIDIPQYKVQAIVGHTTPHMTLRYAKATQERNAQAVDQINSAFESAKNIPSLDAKRREHENQNNTTSQQAK</sequence>
<evidence type="ECO:0000256" key="3">
    <source>
        <dbReference type="ARBA" id="ARBA00023125"/>
    </source>
</evidence>
<dbReference type="SUPFAM" id="SSF56349">
    <property type="entry name" value="DNA breaking-rejoining enzymes"/>
    <property type="match status" value="1"/>
</dbReference>
<dbReference type="AlphaFoldDB" id="A0A1H2LCF0"/>
<dbReference type="GO" id="GO:0006310">
    <property type="term" value="P:DNA recombination"/>
    <property type="evidence" value="ECO:0007669"/>
    <property type="project" value="UniProtKB-KW"/>
</dbReference>
<dbReference type="InterPro" id="IPR058717">
    <property type="entry name" value="Phage_L5_Integrase_N"/>
</dbReference>
<dbReference type="Proteomes" id="UP000214355">
    <property type="component" value="Chromosome I"/>
</dbReference>
<dbReference type="GO" id="GO:0003677">
    <property type="term" value="F:DNA binding"/>
    <property type="evidence" value="ECO:0007669"/>
    <property type="project" value="UniProtKB-KW"/>
</dbReference>
<keyword evidence="4" id="KW-0233">DNA recombination</keyword>
<feature type="region of interest" description="Disordered" evidence="5">
    <location>
        <begin position="401"/>
        <end position="426"/>
    </location>
</feature>
<gene>
    <name evidence="7" type="ORF">SAMN04489737_0579</name>
</gene>
<feature type="compositionally biased region" description="Polar residues" evidence="5">
    <location>
        <begin position="417"/>
        <end position="426"/>
    </location>
</feature>
<feature type="domain" description="Tyr recombinase" evidence="6">
    <location>
        <begin position="199"/>
        <end position="392"/>
    </location>
</feature>
<dbReference type="Pfam" id="PF14659">
    <property type="entry name" value="Phage_int_SAM_3"/>
    <property type="match status" value="1"/>
</dbReference>
<evidence type="ECO:0000256" key="4">
    <source>
        <dbReference type="ARBA" id="ARBA00023172"/>
    </source>
</evidence>
<evidence type="ECO:0000256" key="5">
    <source>
        <dbReference type="SAM" id="MobiDB-lite"/>
    </source>
</evidence>
<dbReference type="GO" id="GO:0015074">
    <property type="term" value="P:DNA integration"/>
    <property type="evidence" value="ECO:0007669"/>
    <property type="project" value="UniProtKB-KW"/>
</dbReference>
<dbReference type="PANTHER" id="PTHR30629">
    <property type="entry name" value="PROPHAGE INTEGRASE"/>
    <property type="match status" value="1"/>
</dbReference>
<dbReference type="InterPro" id="IPR004107">
    <property type="entry name" value="Integrase_SAM-like_N"/>
</dbReference>
<accession>A0A1H2LCF0</accession>
<dbReference type="InterPro" id="IPR002104">
    <property type="entry name" value="Integrase_catalytic"/>
</dbReference>
<name>A0A1H2LCF0_9ACTO</name>
<dbReference type="EMBL" id="LT629804">
    <property type="protein sequence ID" value="SDU78697.1"/>
    <property type="molecule type" value="Genomic_DNA"/>
</dbReference>
<dbReference type="Pfam" id="PF26003">
    <property type="entry name" value="Integrase_N_phage"/>
    <property type="match status" value="1"/>
</dbReference>
<dbReference type="InterPro" id="IPR013762">
    <property type="entry name" value="Integrase-like_cat_sf"/>
</dbReference>
<dbReference type="PANTHER" id="PTHR30629:SF2">
    <property type="entry name" value="PROPHAGE INTEGRASE INTS-RELATED"/>
    <property type="match status" value="1"/>
</dbReference>
<dbReference type="InterPro" id="IPR011010">
    <property type="entry name" value="DNA_brk_join_enz"/>
</dbReference>
<dbReference type="InterPro" id="IPR010998">
    <property type="entry name" value="Integrase_recombinase_N"/>
</dbReference>
<dbReference type="InterPro" id="IPR050808">
    <property type="entry name" value="Phage_Integrase"/>
</dbReference>
<keyword evidence="3" id="KW-0238">DNA-binding</keyword>
<comment type="similarity">
    <text evidence="1">Belongs to the 'phage' integrase family.</text>
</comment>
<evidence type="ECO:0000313" key="8">
    <source>
        <dbReference type="Proteomes" id="UP000214355"/>
    </source>
</evidence>
<reference evidence="8" key="1">
    <citation type="submission" date="2016-10" db="EMBL/GenBank/DDBJ databases">
        <authorList>
            <person name="Varghese N."/>
            <person name="Submissions S."/>
        </authorList>
    </citation>
    <scope>NUCLEOTIDE SEQUENCE [LARGE SCALE GENOMIC DNA]</scope>
    <source>
        <strain evidence="8">DSM 10002</strain>
    </source>
</reference>